<feature type="region of interest" description="Disordered" evidence="1">
    <location>
        <begin position="1"/>
        <end position="33"/>
    </location>
</feature>
<proteinExistence type="predicted"/>
<comment type="caution">
    <text evidence="2">The sequence shown here is derived from an EMBL/GenBank/DDBJ whole genome shotgun (WGS) entry which is preliminary data.</text>
</comment>
<sequence>MNRRENRKSSKDADVVLERNERDDDESDPSNTLYWADVGPIDILVGNIGQLSRLSSDSQPTI</sequence>
<keyword evidence="3" id="KW-1185">Reference proteome</keyword>
<dbReference type="EMBL" id="JAOYFB010000036">
    <property type="protein sequence ID" value="KAK4021690.1"/>
    <property type="molecule type" value="Genomic_DNA"/>
</dbReference>
<evidence type="ECO:0000313" key="3">
    <source>
        <dbReference type="Proteomes" id="UP001234178"/>
    </source>
</evidence>
<dbReference type="Proteomes" id="UP001234178">
    <property type="component" value="Unassembled WGS sequence"/>
</dbReference>
<reference evidence="2 3" key="1">
    <citation type="journal article" date="2023" name="Nucleic Acids Res.">
        <title>The hologenome of Daphnia magna reveals possible DNA methylation and microbiome-mediated evolution of the host genome.</title>
        <authorList>
            <person name="Chaturvedi A."/>
            <person name="Li X."/>
            <person name="Dhandapani V."/>
            <person name="Marshall H."/>
            <person name="Kissane S."/>
            <person name="Cuenca-Cambronero M."/>
            <person name="Asole G."/>
            <person name="Calvet F."/>
            <person name="Ruiz-Romero M."/>
            <person name="Marangio P."/>
            <person name="Guigo R."/>
            <person name="Rago D."/>
            <person name="Mirbahai L."/>
            <person name="Eastwood N."/>
            <person name="Colbourne J.K."/>
            <person name="Zhou J."/>
            <person name="Mallon E."/>
            <person name="Orsini L."/>
        </authorList>
    </citation>
    <scope>NUCLEOTIDE SEQUENCE [LARGE SCALE GENOMIC DNA]</scope>
    <source>
        <strain evidence="2">LRV0_1</strain>
    </source>
</reference>
<evidence type="ECO:0000313" key="2">
    <source>
        <dbReference type="EMBL" id="KAK4021690.1"/>
    </source>
</evidence>
<protein>
    <submittedName>
        <fullName evidence="2">Uncharacterized protein</fullName>
    </submittedName>
</protein>
<feature type="compositionally biased region" description="Basic and acidic residues" evidence="1">
    <location>
        <begin position="7"/>
        <end position="22"/>
    </location>
</feature>
<gene>
    <name evidence="2" type="ORF">OUZ56_003600</name>
</gene>
<evidence type="ECO:0000256" key="1">
    <source>
        <dbReference type="SAM" id="MobiDB-lite"/>
    </source>
</evidence>
<accession>A0ABR0A982</accession>
<name>A0ABR0A982_9CRUS</name>
<organism evidence="2 3">
    <name type="scientific">Daphnia magna</name>
    <dbReference type="NCBI Taxonomy" id="35525"/>
    <lineage>
        <taxon>Eukaryota</taxon>
        <taxon>Metazoa</taxon>
        <taxon>Ecdysozoa</taxon>
        <taxon>Arthropoda</taxon>
        <taxon>Crustacea</taxon>
        <taxon>Branchiopoda</taxon>
        <taxon>Diplostraca</taxon>
        <taxon>Cladocera</taxon>
        <taxon>Anomopoda</taxon>
        <taxon>Daphniidae</taxon>
        <taxon>Daphnia</taxon>
    </lineage>
</organism>